<feature type="region of interest" description="Disordered" evidence="5">
    <location>
        <begin position="397"/>
        <end position="429"/>
    </location>
</feature>
<feature type="region of interest" description="Disordered" evidence="5">
    <location>
        <begin position="135"/>
        <end position="166"/>
    </location>
</feature>
<reference evidence="7" key="1">
    <citation type="submission" date="2021-02" db="EMBL/GenBank/DDBJ databases">
        <title>Psilocybe cubensis genome.</title>
        <authorList>
            <person name="Mckernan K.J."/>
            <person name="Crawford S."/>
            <person name="Trippe A."/>
            <person name="Kane L.T."/>
            <person name="Mclaughlin S."/>
        </authorList>
    </citation>
    <scope>NUCLEOTIDE SEQUENCE [LARGE SCALE GENOMIC DNA]</scope>
    <source>
        <strain evidence="7">MGC-MH-2018</strain>
    </source>
</reference>
<feature type="compositionally biased region" description="Polar residues" evidence="5">
    <location>
        <begin position="1056"/>
        <end position="1073"/>
    </location>
</feature>
<evidence type="ECO:0000256" key="2">
    <source>
        <dbReference type="ARBA" id="ARBA00022771"/>
    </source>
</evidence>
<dbReference type="InterPro" id="IPR032350">
    <property type="entry name" value="Nbr1_FW"/>
</dbReference>
<organism evidence="7">
    <name type="scientific">Psilocybe cubensis</name>
    <name type="common">Psychedelic mushroom</name>
    <name type="synonym">Stropharia cubensis</name>
    <dbReference type="NCBI Taxonomy" id="181762"/>
    <lineage>
        <taxon>Eukaryota</taxon>
        <taxon>Fungi</taxon>
        <taxon>Dikarya</taxon>
        <taxon>Basidiomycota</taxon>
        <taxon>Agaricomycotina</taxon>
        <taxon>Agaricomycetes</taxon>
        <taxon>Agaricomycetidae</taxon>
        <taxon>Agaricales</taxon>
        <taxon>Agaricineae</taxon>
        <taxon>Strophariaceae</taxon>
        <taxon>Psilocybe</taxon>
    </lineage>
</organism>
<dbReference type="CDD" id="cd14947">
    <property type="entry name" value="NBR1_like"/>
    <property type="match status" value="1"/>
</dbReference>
<evidence type="ECO:0000259" key="6">
    <source>
        <dbReference type="PROSITE" id="PS50135"/>
    </source>
</evidence>
<keyword evidence="3" id="KW-0862">Zinc</keyword>
<feature type="compositionally biased region" description="Pro residues" evidence="5">
    <location>
        <begin position="584"/>
        <end position="595"/>
    </location>
</feature>
<feature type="region of interest" description="Disordered" evidence="5">
    <location>
        <begin position="570"/>
        <end position="639"/>
    </location>
</feature>
<dbReference type="SUPFAM" id="SSF57850">
    <property type="entry name" value="RING/U-box"/>
    <property type="match status" value="3"/>
</dbReference>
<dbReference type="InterPro" id="IPR013783">
    <property type="entry name" value="Ig-like_fold"/>
</dbReference>
<dbReference type="CDD" id="cd02249">
    <property type="entry name" value="ZZ"/>
    <property type="match status" value="1"/>
</dbReference>
<sequence length="1153" mass="124482">MFTIKITYRGLTRRHTFPDTNTFPSYDDISTQLNHSFSLSNNVYYSKLLFSPDAAQPSRILIGKEVHNAYEYNKCIRQFRNRSWPHAMLRFTIIDVSSRVAETTSLPTTSTIYTRFPPVGPRVAFSSANAIESQTNAMDVDSTPAPSATRSVSMRQTRPQPVRPAAQRRASDVACCSAKSANEDMRVILTEFKDIVDSALATNLSMMTNGSNTANEAPPPSVCSNCTRNIGAVRNGHGDWYSCENCHVVVCDSCHIVDKPAGFCLSNMGTHQMKLASASDARGSNLPIPHLPTPWDRFMTGPPSSSTPQSSSPSNTTPQVPVDSSNPTPVVHVGIICDVCNKVVEGVRHKCLDCPDYDLCDSCIGNGAAEAHNPFHEFFDILEPGRVIVHTVFNGDSDRETARPSQRRSSASASVPAPEPAAPSSPAVHPATCDLCESRIIGNRYKCLVCPDFDACDSCFSITPEQHPRHAFARLQTPEDYVRARNVTNPMHYATCDGCNKPIYGCRFKCMHPDCPDYDLCESCEALPIPVHPPLHPMLKMRLPESVIPTVYRVGERQVIPETTPRVVTQVKTPVAESPASKPTVPPKSPVPVPTEPLVNPFLHDDERVKTPTPSAKPSSPIKASPAKPPPVPPKPEMISHASWASIPGFFGSSAQWEIRPPHPYEHYPPVSDNLGDIFQPKASLGNPFADIPLLNVSTISAAPTFGPVPKTTPNLPPVASSEITLPTVPNHTPMNPWPTTNAAERQELLQLIANASGSHGPPVVPAEQTAKPLTPPAPPVEHLVSIHEISDSNPEPSSKSEKSQTVSPRDFSNLSLSHLLHDLEDRVASLKANSDVDEDKLPSVTGSSLSEEALLKRPTSEPSMSNNTLSYPPSLAHLIAELPTLVPKAADVLPPSSLTTDAKEATLPLVPLSASFIEDVTVPDGQVFPPGAEFVKCWRLRNDSTRDWPESTQLVFVAGESLATQKGELAVELGKVEAGKEIDVWTGELKAPEGPGRYVGYWRLKANGELFGSSLWIEINVVEADHHSSDESSMAASSVIMPQSSAIAQDGASRQAVSSTVQSAAGDTSTISTEDDLSDAGSDISLISMPSSPSDDEDEGLFHDSRSFITAESAAAASVVASSSRTRSVQNSRLSSAMDYVLLYDDTSSSED</sequence>
<keyword evidence="1" id="KW-0479">Metal-binding</keyword>
<keyword evidence="2 4" id="KW-0863">Zinc-finger</keyword>
<dbReference type="PANTHER" id="PTHR20930:SF0">
    <property type="entry name" value="PROTEIN ILRUN"/>
    <property type="match status" value="1"/>
</dbReference>
<dbReference type="Gene3D" id="2.60.40.10">
    <property type="entry name" value="Immunoglobulins"/>
    <property type="match status" value="1"/>
</dbReference>
<dbReference type="SMART" id="SM00291">
    <property type="entry name" value="ZnF_ZZ"/>
    <property type="match status" value="3"/>
</dbReference>
<evidence type="ECO:0000256" key="5">
    <source>
        <dbReference type="SAM" id="MobiDB-lite"/>
    </source>
</evidence>
<proteinExistence type="predicted"/>
<dbReference type="Gene3D" id="3.30.60.90">
    <property type="match status" value="3"/>
</dbReference>
<feature type="compositionally biased region" description="Pro residues" evidence="5">
    <location>
        <begin position="627"/>
        <end position="636"/>
    </location>
</feature>
<evidence type="ECO:0000256" key="3">
    <source>
        <dbReference type="ARBA" id="ARBA00022833"/>
    </source>
</evidence>
<dbReference type="InterPro" id="IPR000433">
    <property type="entry name" value="Znf_ZZ"/>
</dbReference>
<dbReference type="Pfam" id="PF16158">
    <property type="entry name" value="N_BRCA1_IG"/>
    <property type="match status" value="1"/>
</dbReference>
<dbReference type="CDD" id="cd02340">
    <property type="entry name" value="ZZ_NBR1_like"/>
    <property type="match status" value="2"/>
</dbReference>
<dbReference type="InterPro" id="IPR043145">
    <property type="entry name" value="Znf_ZZ_sf"/>
</dbReference>
<gene>
    <name evidence="7" type="ORF">JR316_000332</name>
</gene>
<evidence type="ECO:0000256" key="1">
    <source>
        <dbReference type="ARBA" id="ARBA00022723"/>
    </source>
</evidence>
<dbReference type="PROSITE" id="PS01357">
    <property type="entry name" value="ZF_ZZ_1"/>
    <property type="match status" value="1"/>
</dbReference>
<feature type="region of interest" description="Disordered" evidence="5">
    <location>
        <begin position="291"/>
        <end position="325"/>
    </location>
</feature>
<dbReference type="PROSITE" id="PS50135">
    <property type="entry name" value="ZF_ZZ_2"/>
    <property type="match status" value="2"/>
</dbReference>
<feature type="region of interest" description="Disordered" evidence="5">
    <location>
        <begin position="833"/>
        <end position="868"/>
    </location>
</feature>
<feature type="compositionally biased region" description="Polar residues" evidence="5">
    <location>
        <begin position="144"/>
        <end position="154"/>
    </location>
</feature>
<feature type="region of interest" description="Disordered" evidence="5">
    <location>
        <begin position="1052"/>
        <end position="1106"/>
    </location>
</feature>
<protein>
    <recommendedName>
        <fullName evidence="6">ZZ-type domain-containing protein</fullName>
    </recommendedName>
</protein>
<feature type="region of interest" description="Disordered" evidence="5">
    <location>
        <begin position="756"/>
        <end position="810"/>
    </location>
</feature>
<evidence type="ECO:0000256" key="4">
    <source>
        <dbReference type="PROSITE-ProRule" id="PRU00228"/>
    </source>
</evidence>
<feature type="compositionally biased region" description="Low complexity" evidence="5">
    <location>
        <begin position="155"/>
        <end position="166"/>
    </location>
</feature>
<feature type="compositionally biased region" description="Low complexity" evidence="5">
    <location>
        <begin position="403"/>
        <end position="416"/>
    </location>
</feature>
<dbReference type="GO" id="GO:0008270">
    <property type="term" value="F:zinc ion binding"/>
    <property type="evidence" value="ECO:0007669"/>
    <property type="project" value="UniProtKB-KW"/>
</dbReference>
<accession>A0A8H8CQ89</accession>
<dbReference type="EMBL" id="JAFIQS010000001">
    <property type="protein sequence ID" value="KAG5173675.1"/>
    <property type="molecule type" value="Genomic_DNA"/>
</dbReference>
<dbReference type="PANTHER" id="PTHR20930">
    <property type="entry name" value="OVARIAN CARCINOMA ANTIGEN CA125-RELATED"/>
    <property type="match status" value="1"/>
</dbReference>
<evidence type="ECO:0000313" key="7">
    <source>
        <dbReference type="EMBL" id="KAG5173675.1"/>
    </source>
</evidence>
<feature type="domain" description="ZZ-type" evidence="6">
    <location>
        <begin position="332"/>
        <end position="386"/>
    </location>
</feature>
<dbReference type="Pfam" id="PF00569">
    <property type="entry name" value="ZZ"/>
    <property type="match status" value="3"/>
</dbReference>
<name>A0A8H8CQ89_PSICU</name>
<feature type="compositionally biased region" description="Low complexity" evidence="5">
    <location>
        <begin position="302"/>
        <end position="322"/>
    </location>
</feature>
<comment type="caution">
    <text evidence="7">The sequence shown here is derived from an EMBL/GenBank/DDBJ whole genome shotgun (WGS) entry which is preliminary data.</text>
</comment>
<feature type="domain" description="ZZ-type" evidence="6">
    <location>
        <begin position="428"/>
        <end position="480"/>
    </location>
</feature>
<dbReference type="AlphaFoldDB" id="A0A8H8CQ89"/>
<feature type="compositionally biased region" description="Low complexity" evidence="5">
    <location>
        <begin position="611"/>
        <end position="626"/>
    </location>
</feature>